<sequence>MGVYWRLVEVHFPGGREAEDLVCQLGPHLAELSEAEILFLGPVDASGSLKHTSLLFALPSLLFSSEAAGNGSGENTDFSMSWLVGWLTDRLRPKEAGSIESTRLEAKGRLCPTDRELESSGQTNTSGCPGGSEERCVEQIILLDELGCELLPRPLTDGPPNKPSLRQEGPHSQKSSNASSSNLLPSPSSRLKIPRRSSFQRPRRPGLLLWPTSQLDTQTSCFRAYRFAWPRIVWRAVCVPASVSFGWVHVH</sequence>
<evidence type="ECO:0000313" key="2">
    <source>
        <dbReference type="EMBL" id="VEL37921.1"/>
    </source>
</evidence>
<comment type="caution">
    <text evidence="2">The sequence shown here is derived from an EMBL/GenBank/DDBJ whole genome shotgun (WGS) entry which is preliminary data.</text>
</comment>
<dbReference type="AlphaFoldDB" id="A0A3S5FGG0"/>
<proteinExistence type="predicted"/>
<dbReference type="EMBL" id="CAAALY010256360">
    <property type="protein sequence ID" value="VEL37921.1"/>
    <property type="molecule type" value="Genomic_DNA"/>
</dbReference>
<accession>A0A3S5FGG0</accession>
<gene>
    <name evidence="2" type="ORF">PXEA_LOCUS31361</name>
</gene>
<feature type="region of interest" description="Disordered" evidence="1">
    <location>
        <begin position="153"/>
        <end position="200"/>
    </location>
</feature>
<feature type="compositionally biased region" description="Low complexity" evidence="1">
    <location>
        <begin position="175"/>
        <end position="189"/>
    </location>
</feature>
<keyword evidence="3" id="KW-1185">Reference proteome</keyword>
<dbReference type="Proteomes" id="UP000784294">
    <property type="component" value="Unassembled WGS sequence"/>
</dbReference>
<reference evidence="2" key="1">
    <citation type="submission" date="2018-11" db="EMBL/GenBank/DDBJ databases">
        <authorList>
            <consortium name="Pathogen Informatics"/>
        </authorList>
    </citation>
    <scope>NUCLEOTIDE SEQUENCE</scope>
</reference>
<evidence type="ECO:0000256" key="1">
    <source>
        <dbReference type="SAM" id="MobiDB-lite"/>
    </source>
</evidence>
<name>A0A3S5FGG0_9PLAT</name>
<feature type="region of interest" description="Disordered" evidence="1">
    <location>
        <begin position="103"/>
        <end position="132"/>
    </location>
</feature>
<organism evidence="2 3">
    <name type="scientific">Protopolystoma xenopodis</name>
    <dbReference type="NCBI Taxonomy" id="117903"/>
    <lineage>
        <taxon>Eukaryota</taxon>
        <taxon>Metazoa</taxon>
        <taxon>Spiralia</taxon>
        <taxon>Lophotrochozoa</taxon>
        <taxon>Platyhelminthes</taxon>
        <taxon>Monogenea</taxon>
        <taxon>Polyopisthocotylea</taxon>
        <taxon>Polystomatidea</taxon>
        <taxon>Polystomatidae</taxon>
        <taxon>Protopolystoma</taxon>
    </lineage>
</organism>
<evidence type="ECO:0000313" key="3">
    <source>
        <dbReference type="Proteomes" id="UP000784294"/>
    </source>
</evidence>
<feature type="compositionally biased region" description="Basic and acidic residues" evidence="1">
    <location>
        <begin position="103"/>
        <end position="118"/>
    </location>
</feature>
<protein>
    <submittedName>
        <fullName evidence="2">Uncharacterized protein</fullName>
    </submittedName>
</protein>